<name>A0ABW0I5D4_9BACT</name>
<evidence type="ECO:0000256" key="3">
    <source>
        <dbReference type="ARBA" id="ARBA00022553"/>
    </source>
</evidence>
<dbReference type="Gene3D" id="1.25.40.10">
    <property type="entry name" value="Tetratricopeptide repeat domain"/>
    <property type="match status" value="1"/>
</dbReference>
<evidence type="ECO:0000256" key="7">
    <source>
        <dbReference type="ARBA" id="ARBA00022840"/>
    </source>
</evidence>
<evidence type="ECO:0000313" key="13">
    <source>
        <dbReference type="Proteomes" id="UP001596106"/>
    </source>
</evidence>
<feature type="chain" id="PRO_5046399531" description="histidine kinase" evidence="10">
    <location>
        <begin position="20"/>
        <end position="773"/>
    </location>
</feature>
<accession>A0ABW0I5D4</accession>
<proteinExistence type="predicted"/>
<evidence type="ECO:0000256" key="1">
    <source>
        <dbReference type="ARBA" id="ARBA00000085"/>
    </source>
</evidence>
<keyword evidence="4" id="KW-0808">Transferase</keyword>
<dbReference type="InterPro" id="IPR011495">
    <property type="entry name" value="Sig_transdc_His_kin_sub2_dim/P"/>
</dbReference>
<evidence type="ECO:0000256" key="9">
    <source>
        <dbReference type="SAM" id="Phobius"/>
    </source>
</evidence>
<evidence type="ECO:0000313" key="12">
    <source>
        <dbReference type="EMBL" id="MFC5407702.1"/>
    </source>
</evidence>
<dbReference type="Pfam" id="PF14938">
    <property type="entry name" value="SNAP"/>
    <property type="match status" value="1"/>
</dbReference>
<dbReference type="SMART" id="SM00387">
    <property type="entry name" value="HATPase_c"/>
    <property type="match status" value="1"/>
</dbReference>
<dbReference type="Pfam" id="PF02518">
    <property type="entry name" value="HATPase_c"/>
    <property type="match status" value="1"/>
</dbReference>
<evidence type="ECO:0000256" key="6">
    <source>
        <dbReference type="ARBA" id="ARBA00022777"/>
    </source>
</evidence>
<keyword evidence="10" id="KW-0732">Signal</keyword>
<dbReference type="Pfam" id="PF07568">
    <property type="entry name" value="HisKA_2"/>
    <property type="match status" value="1"/>
</dbReference>
<dbReference type="Gene3D" id="3.30.565.10">
    <property type="entry name" value="Histidine kinase-like ATPase, C-terminal domain"/>
    <property type="match status" value="1"/>
</dbReference>
<dbReference type="Gene3D" id="3.30.450.20">
    <property type="entry name" value="PAS domain"/>
    <property type="match status" value="1"/>
</dbReference>
<feature type="repeat" description="TPR" evidence="8">
    <location>
        <begin position="249"/>
        <end position="282"/>
    </location>
</feature>
<evidence type="ECO:0000259" key="11">
    <source>
        <dbReference type="SMART" id="SM00387"/>
    </source>
</evidence>
<comment type="catalytic activity">
    <reaction evidence="1">
        <text>ATP + protein L-histidine = ADP + protein N-phospho-L-histidine.</text>
        <dbReference type="EC" id="2.7.13.3"/>
    </reaction>
</comment>
<dbReference type="EC" id="2.7.13.3" evidence="2"/>
<evidence type="ECO:0000256" key="10">
    <source>
        <dbReference type="SAM" id="SignalP"/>
    </source>
</evidence>
<keyword evidence="9" id="KW-0812">Transmembrane</keyword>
<dbReference type="InterPro" id="IPR036890">
    <property type="entry name" value="HATPase_C_sf"/>
</dbReference>
<keyword evidence="9" id="KW-0472">Membrane</keyword>
<evidence type="ECO:0000256" key="5">
    <source>
        <dbReference type="ARBA" id="ARBA00022741"/>
    </source>
</evidence>
<dbReference type="SUPFAM" id="SSF55874">
    <property type="entry name" value="ATPase domain of HSP90 chaperone/DNA topoisomerase II/histidine kinase"/>
    <property type="match status" value="1"/>
</dbReference>
<dbReference type="Proteomes" id="UP001596106">
    <property type="component" value="Unassembled WGS sequence"/>
</dbReference>
<feature type="domain" description="Histidine kinase/HSP90-like ATPase" evidence="11">
    <location>
        <begin position="669"/>
        <end position="767"/>
    </location>
</feature>
<dbReference type="Pfam" id="PF13424">
    <property type="entry name" value="TPR_12"/>
    <property type="match status" value="1"/>
</dbReference>
<evidence type="ECO:0000256" key="2">
    <source>
        <dbReference type="ARBA" id="ARBA00012438"/>
    </source>
</evidence>
<dbReference type="PANTHER" id="PTHR41523">
    <property type="entry name" value="TWO-COMPONENT SYSTEM SENSOR PROTEIN"/>
    <property type="match status" value="1"/>
</dbReference>
<organism evidence="12 13">
    <name type="scientific">Larkinella bovis</name>
    <dbReference type="NCBI Taxonomy" id="683041"/>
    <lineage>
        <taxon>Bacteria</taxon>
        <taxon>Pseudomonadati</taxon>
        <taxon>Bacteroidota</taxon>
        <taxon>Cytophagia</taxon>
        <taxon>Cytophagales</taxon>
        <taxon>Spirosomataceae</taxon>
        <taxon>Larkinella</taxon>
    </lineage>
</organism>
<keyword evidence="3" id="KW-0597">Phosphoprotein</keyword>
<evidence type="ECO:0000256" key="8">
    <source>
        <dbReference type="PROSITE-ProRule" id="PRU00339"/>
    </source>
</evidence>
<dbReference type="PROSITE" id="PS50005">
    <property type="entry name" value="TPR"/>
    <property type="match status" value="1"/>
</dbReference>
<dbReference type="InterPro" id="IPR019734">
    <property type="entry name" value="TPR_rpt"/>
</dbReference>
<keyword evidence="9" id="KW-1133">Transmembrane helix</keyword>
<keyword evidence="7" id="KW-0067">ATP-binding</keyword>
<feature type="signal peptide" evidence="10">
    <location>
        <begin position="1"/>
        <end position="19"/>
    </location>
</feature>
<evidence type="ECO:0000256" key="4">
    <source>
        <dbReference type="ARBA" id="ARBA00022679"/>
    </source>
</evidence>
<keyword evidence="8" id="KW-0802">TPR repeat</keyword>
<keyword evidence="13" id="KW-1185">Reference proteome</keyword>
<comment type="caution">
    <text evidence="12">The sequence shown here is derived from an EMBL/GenBank/DDBJ whole genome shotgun (WGS) entry which is preliminary data.</text>
</comment>
<reference evidence="13" key="1">
    <citation type="journal article" date="2019" name="Int. J. Syst. Evol. Microbiol.">
        <title>The Global Catalogue of Microorganisms (GCM) 10K type strain sequencing project: providing services to taxonomists for standard genome sequencing and annotation.</title>
        <authorList>
            <consortium name="The Broad Institute Genomics Platform"/>
            <consortium name="The Broad Institute Genome Sequencing Center for Infectious Disease"/>
            <person name="Wu L."/>
            <person name="Ma J."/>
        </authorList>
    </citation>
    <scope>NUCLEOTIDE SEQUENCE [LARGE SCALE GENOMIC DNA]</scope>
    <source>
        <strain evidence="13">CCUG 55250</strain>
    </source>
</reference>
<dbReference type="SUPFAM" id="SSF48452">
    <property type="entry name" value="TPR-like"/>
    <property type="match status" value="2"/>
</dbReference>
<keyword evidence="5" id="KW-0547">Nucleotide-binding</keyword>
<dbReference type="EMBL" id="JBHSMA010000001">
    <property type="protein sequence ID" value="MFC5407702.1"/>
    <property type="molecule type" value="Genomic_DNA"/>
</dbReference>
<dbReference type="RefSeq" id="WP_379840386.1">
    <property type="nucleotide sequence ID" value="NZ_JBHSMA010000001.1"/>
</dbReference>
<keyword evidence="6 12" id="KW-0418">Kinase</keyword>
<protein>
    <recommendedName>
        <fullName evidence="2">histidine kinase</fullName>
        <ecNumber evidence="2">2.7.13.3</ecNumber>
    </recommendedName>
</protein>
<feature type="transmembrane region" description="Helical" evidence="9">
    <location>
        <begin position="493"/>
        <end position="513"/>
    </location>
</feature>
<dbReference type="SMART" id="SM00028">
    <property type="entry name" value="TPR"/>
    <property type="match status" value="4"/>
</dbReference>
<dbReference type="InterPro" id="IPR011990">
    <property type="entry name" value="TPR-like_helical_dom_sf"/>
</dbReference>
<dbReference type="InterPro" id="IPR003594">
    <property type="entry name" value="HATPase_dom"/>
</dbReference>
<dbReference type="PANTHER" id="PTHR41523:SF8">
    <property type="entry name" value="ETHYLENE RESPONSE SENSOR PROTEIN"/>
    <property type="match status" value="1"/>
</dbReference>
<dbReference type="GO" id="GO:0016301">
    <property type="term" value="F:kinase activity"/>
    <property type="evidence" value="ECO:0007669"/>
    <property type="project" value="UniProtKB-KW"/>
</dbReference>
<sequence>MKRFIFLIVLCLSTGFVVAQSPAVPVQTLRTIVSRNVADTNRVNALLDLSRYYIFKPGEHAHDLDTALLMTRQARFLSQSLQYSKGLALADFNTFLALFEKGDNPQAHAFSKRAIERFTRHGYWQELGVLYENMTRFYTIEGDELQKKIDCYQNAMMAFRRAGNKGKQADIYKELADHHQIQENYTQALIELQQSLTLSRELGRTDLERIYDLMGFVSSKLGDYKEGLTYGLLAVKIAEARNDTSIQLCTTYNRLGLTYFALGQFKQADAYFQKSIKVARYFKENAYVLNLAGNIAKLLLQERKPQTALRFFRQQVQRYPPVTAESKLIVAHRFMDIYAELNDFRQAQQQCDHLLDILAKKGNGGIGAAPLYESTIRFLIKSKQYPLAHDYLQLNEAQCRKNGSITGLAKNNLLWFKLDSIQARYHSAIQHYQQYMVLQDSLLNVTKSRQIAQLEIQYESEKKDQDLKLKQQSIQLLTKQSQLQQNQLHQAAIMRNSIIAGAVLLALLLALGYNRYQLKQRNNQLLEAKQIEINLKNRSLEQIVQEKDHLLIDKEQLLLDKDQLLEEREWMLKEIHHRVKNNLQIITSLLHSQGSFLKNSEALAAIRESQNRVYVMALIHQKLYLSDRLSSIAMDEYIREIVDYLITTFNKGDQVQKKIVVAPVSFDVTLAVPLGLILNEVVTNSLKFAFPATRPGTITIELRLEADQSYRLIMGDDGIGFPADLNPGQSRTLGLSLIRGLSEQIEGMLEICRQNGVQIRLTFVEDKKVHPLV</sequence>
<gene>
    <name evidence="12" type="ORF">ACFPMF_00155</name>
</gene>